<keyword evidence="1" id="KW-1133">Transmembrane helix</keyword>
<accession>A0AAV5T0H3</accession>
<evidence type="ECO:0000256" key="1">
    <source>
        <dbReference type="SAM" id="Phobius"/>
    </source>
</evidence>
<gene>
    <name evidence="2" type="ORF">PENTCL1PPCAC_10993</name>
</gene>
<protein>
    <recommendedName>
        <fullName evidence="4">F-box domain-containing protein</fullName>
    </recommendedName>
</protein>
<dbReference type="EMBL" id="BTSX01000003">
    <property type="protein sequence ID" value="GMS88818.1"/>
    <property type="molecule type" value="Genomic_DNA"/>
</dbReference>
<keyword evidence="1" id="KW-0812">Transmembrane</keyword>
<dbReference type="SUPFAM" id="SSF81383">
    <property type="entry name" value="F-box domain"/>
    <property type="match status" value="1"/>
</dbReference>
<feature type="non-terminal residue" evidence="2">
    <location>
        <position position="95"/>
    </location>
</feature>
<keyword evidence="3" id="KW-1185">Reference proteome</keyword>
<organism evidence="2 3">
    <name type="scientific">Pristionchus entomophagus</name>
    <dbReference type="NCBI Taxonomy" id="358040"/>
    <lineage>
        <taxon>Eukaryota</taxon>
        <taxon>Metazoa</taxon>
        <taxon>Ecdysozoa</taxon>
        <taxon>Nematoda</taxon>
        <taxon>Chromadorea</taxon>
        <taxon>Rhabditida</taxon>
        <taxon>Rhabditina</taxon>
        <taxon>Diplogasteromorpha</taxon>
        <taxon>Diplogasteroidea</taxon>
        <taxon>Neodiplogasteridae</taxon>
        <taxon>Pristionchus</taxon>
    </lineage>
</organism>
<sequence length="95" mass="11019">LSKFAPLIGSDRKIDGECGDFFPILALPTELISLVFSFLSMRDRLIARVKKRLDIIELESKYYVDLLIIEEESTINEWMMQMKDAVDDDDDDNDE</sequence>
<feature type="non-terminal residue" evidence="2">
    <location>
        <position position="1"/>
    </location>
</feature>
<reference evidence="2" key="1">
    <citation type="submission" date="2023-10" db="EMBL/GenBank/DDBJ databases">
        <title>Genome assembly of Pristionchus species.</title>
        <authorList>
            <person name="Yoshida K."/>
            <person name="Sommer R.J."/>
        </authorList>
    </citation>
    <scope>NUCLEOTIDE SEQUENCE</scope>
    <source>
        <strain evidence="2">RS0144</strain>
    </source>
</reference>
<proteinExistence type="predicted"/>
<comment type="caution">
    <text evidence="2">The sequence shown here is derived from an EMBL/GenBank/DDBJ whole genome shotgun (WGS) entry which is preliminary data.</text>
</comment>
<feature type="transmembrane region" description="Helical" evidence="1">
    <location>
        <begin position="21"/>
        <end position="41"/>
    </location>
</feature>
<keyword evidence="1" id="KW-0472">Membrane</keyword>
<evidence type="ECO:0008006" key="4">
    <source>
        <dbReference type="Google" id="ProtNLM"/>
    </source>
</evidence>
<evidence type="ECO:0000313" key="2">
    <source>
        <dbReference type="EMBL" id="GMS88818.1"/>
    </source>
</evidence>
<dbReference type="AlphaFoldDB" id="A0AAV5T0H3"/>
<dbReference type="InterPro" id="IPR036047">
    <property type="entry name" value="F-box-like_dom_sf"/>
</dbReference>
<dbReference type="Proteomes" id="UP001432027">
    <property type="component" value="Unassembled WGS sequence"/>
</dbReference>
<name>A0AAV5T0H3_9BILA</name>
<evidence type="ECO:0000313" key="3">
    <source>
        <dbReference type="Proteomes" id="UP001432027"/>
    </source>
</evidence>